<organism evidence="2 3">
    <name type="scientific">Postia placenta MAD-698-R-SB12</name>
    <dbReference type="NCBI Taxonomy" id="670580"/>
    <lineage>
        <taxon>Eukaryota</taxon>
        <taxon>Fungi</taxon>
        <taxon>Dikarya</taxon>
        <taxon>Basidiomycota</taxon>
        <taxon>Agaricomycotina</taxon>
        <taxon>Agaricomycetes</taxon>
        <taxon>Polyporales</taxon>
        <taxon>Adustoporiaceae</taxon>
        <taxon>Rhodonia</taxon>
    </lineage>
</organism>
<dbReference type="OrthoDB" id="4590707at2759"/>
<feature type="compositionally biased region" description="Basic and acidic residues" evidence="1">
    <location>
        <begin position="80"/>
        <end position="91"/>
    </location>
</feature>
<evidence type="ECO:0000313" key="2">
    <source>
        <dbReference type="EMBL" id="OSX59642.1"/>
    </source>
</evidence>
<sequence>MATRLGRRFISQVARPTARVARTVNATGRRCMSTAEHGAHPTGSDTPWMIGSALVFGPALIYLLYPSSKKSSHTAAHTHGAHDEHHEKQEPEAPAEQEETQEEAPASEEKQDSVTDADGETVSGDEVKESIQQAASNDLPPDAQAQEEQDAKFSSGSPGITSEAESKPDQKEKPQTQLHTGTLQSDEDSGPTNIGDARQAAASGEAPKEAKDN</sequence>
<evidence type="ECO:0000313" key="3">
    <source>
        <dbReference type="Proteomes" id="UP000194127"/>
    </source>
</evidence>
<dbReference type="STRING" id="670580.A0A1X6MTU2"/>
<dbReference type="GeneID" id="36322740"/>
<dbReference type="RefSeq" id="XP_024336436.1">
    <property type="nucleotide sequence ID" value="XM_024477790.1"/>
</dbReference>
<dbReference type="Proteomes" id="UP000194127">
    <property type="component" value="Unassembled WGS sequence"/>
</dbReference>
<feature type="compositionally biased region" description="Polar residues" evidence="1">
    <location>
        <begin position="175"/>
        <end position="184"/>
    </location>
</feature>
<keyword evidence="3" id="KW-1185">Reference proteome</keyword>
<feature type="compositionally biased region" description="Basic and acidic residues" evidence="1">
    <location>
        <begin position="164"/>
        <end position="174"/>
    </location>
</feature>
<reference evidence="2 3" key="1">
    <citation type="submission" date="2017-04" db="EMBL/GenBank/DDBJ databases">
        <title>Genome Sequence of the Model Brown-Rot Fungus Postia placenta SB12.</title>
        <authorList>
            <consortium name="DOE Joint Genome Institute"/>
            <person name="Gaskell J."/>
            <person name="Kersten P."/>
            <person name="Larrondo L.F."/>
            <person name="Canessa P."/>
            <person name="Martinez D."/>
            <person name="Hibbett D."/>
            <person name="Schmoll M."/>
            <person name="Kubicek C.P."/>
            <person name="Martinez A.T."/>
            <person name="Yadav J."/>
            <person name="Master E."/>
            <person name="Magnuson J.K."/>
            <person name="James T."/>
            <person name="Yaver D."/>
            <person name="Berka R."/>
            <person name="Labutti K."/>
            <person name="Lipzen A."/>
            <person name="Aerts A."/>
            <person name="Barry K."/>
            <person name="Henrissat B."/>
            <person name="Blanchette R."/>
            <person name="Grigoriev I."/>
            <person name="Cullen D."/>
        </authorList>
    </citation>
    <scope>NUCLEOTIDE SEQUENCE [LARGE SCALE GENOMIC DNA]</scope>
    <source>
        <strain evidence="2 3">MAD-698-R-SB12</strain>
    </source>
</reference>
<proteinExistence type="predicted"/>
<protein>
    <submittedName>
        <fullName evidence="2">Uncharacterized protein</fullName>
    </submittedName>
</protein>
<accession>A0A1X6MTU2</accession>
<name>A0A1X6MTU2_9APHY</name>
<feature type="compositionally biased region" description="Acidic residues" evidence="1">
    <location>
        <begin position="93"/>
        <end position="106"/>
    </location>
</feature>
<dbReference type="EMBL" id="KZ110601">
    <property type="protein sequence ID" value="OSX59642.1"/>
    <property type="molecule type" value="Genomic_DNA"/>
</dbReference>
<dbReference type="AlphaFoldDB" id="A0A1X6MTU2"/>
<gene>
    <name evidence="2" type="ORF">POSPLADRAFT_1040716</name>
</gene>
<feature type="region of interest" description="Disordered" evidence="1">
    <location>
        <begin position="72"/>
        <end position="213"/>
    </location>
</feature>
<evidence type="ECO:0000256" key="1">
    <source>
        <dbReference type="SAM" id="MobiDB-lite"/>
    </source>
</evidence>